<dbReference type="Proteomes" id="UP000735302">
    <property type="component" value="Unassembled WGS sequence"/>
</dbReference>
<dbReference type="AlphaFoldDB" id="A0AAV4BQR9"/>
<organism evidence="1 2">
    <name type="scientific">Plakobranchus ocellatus</name>
    <dbReference type="NCBI Taxonomy" id="259542"/>
    <lineage>
        <taxon>Eukaryota</taxon>
        <taxon>Metazoa</taxon>
        <taxon>Spiralia</taxon>
        <taxon>Lophotrochozoa</taxon>
        <taxon>Mollusca</taxon>
        <taxon>Gastropoda</taxon>
        <taxon>Heterobranchia</taxon>
        <taxon>Euthyneura</taxon>
        <taxon>Panpulmonata</taxon>
        <taxon>Sacoglossa</taxon>
        <taxon>Placobranchoidea</taxon>
        <taxon>Plakobranchidae</taxon>
        <taxon>Plakobranchus</taxon>
    </lineage>
</organism>
<comment type="caution">
    <text evidence="1">The sequence shown here is derived from an EMBL/GenBank/DDBJ whole genome shotgun (WGS) entry which is preliminary data.</text>
</comment>
<proteinExistence type="predicted"/>
<dbReference type="EMBL" id="BLXT01005456">
    <property type="protein sequence ID" value="GFO22821.1"/>
    <property type="molecule type" value="Genomic_DNA"/>
</dbReference>
<protein>
    <submittedName>
        <fullName evidence="1">Uncharacterized protein</fullName>
    </submittedName>
</protein>
<accession>A0AAV4BQR9</accession>
<evidence type="ECO:0000313" key="2">
    <source>
        <dbReference type="Proteomes" id="UP000735302"/>
    </source>
</evidence>
<name>A0AAV4BQR9_9GAST</name>
<sequence length="89" mass="9905">MYAPLFRAVYTRNPQRDVMVYTSRLFTHIFMATDTNKEEEKACISPSAGVAVSPVLNHIRKLSVCLTWIDLGGEGRGEQPDGRSSSCRA</sequence>
<reference evidence="1 2" key="1">
    <citation type="journal article" date="2021" name="Elife">
        <title>Chloroplast acquisition without the gene transfer in kleptoplastic sea slugs, Plakobranchus ocellatus.</title>
        <authorList>
            <person name="Maeda T."/>
            <person name="Takahashi S."/>
            <person name="Yoshida T."/>
            <person name="Shimamura S."/>
            <person name="Takaki Y."/>
            <person name="Nagai Y."/>
            <person name="Toyoda A."/>
            <person name="Suzuki Y."/>
            <person name="Arimoto A."/>
            <person name="Ishii H."/>
            <person name="Satoh N."/>
            <person name="Nishiyama T."/>
            <person name="Hasebe M."/>
            <person name="Maruyama T."/>
            <person name="Minagawa J."/>
            <person name="Obokata J."/>
            <person name="Shigenobu S."/>
        </authorList>
    </citation>
    <scope>NUCLEOTIDE SEQUENCE [LARGE SCALE GENOMIC DNA]</scope>
</reference>
<evidence type="ECO:0000313" key="1">
    <source>
        <dbReference type="EMBL" id="GFO22821.1"/>
    </source>
</evidence>
<gene>
    <name evidence="1" type="ORF">PoB_004932600</name>
</gene>
<keyword evidence="2" id="KW-1185">Reference proteome</keyword>